<gene>
    <name evidence="2" type="ORF">Cba03nite_29440</name>
</gene>
<dbReference type="EMBL" id="BONF01000015">
    <property type="protein sequence ID" value="GIF81595.1"/>
    <property type="molecule type" value="Genomic_DNA"/>
</dbReference>
<organism evidence="2 3">
    <name type="scientific">Catellatospora bangladeshensis</name>
    <dbReference type="NCBI Taxonomy" id="310355"/>
    <lineage>
        <taxon>Bacteria</taxon>
        <taxon>Bacillati</taxon>
        <taxon>Actinomycetota</taxon>
        <taxon>Actinomycetes</taxon>
        <taxon>Micromonosporales</taxon>
        <taxon>Micromonosporaceae</taxon>
        <taxon>Catellatospora</taxon>
    </lineage>
</organism>
<evidence type="ECO:0000313" key="3">
    <source>
        <dbReference type="Proteomes" id="UP000601223"/>
    </source>
</evidence>
<comment type="caution">
    <text evidence="2">The sequence shown here is derived from an EMBL/GenBank/DDBJ whole genome shotgun (WGS) entry which is preliminary data.</text>
</comment>
<dbReference type="Proteomes" id="UP000601223">
    <property type="component" value="Unassembled WGS sequence"/>
</dbReference>
<name>A0A8J3NHP2_9ACTN</name>
<sequence length="117" mass="13317">MLDNRAAVPICLPLALRRHPCAAERRPAGVIFRVDIDHELRDAWLLALCTARADTAEPTVVERMTVRLRTTRGVGPDTWRRRSDSRAARGSGRAMPHSPRLELARRLTRRHRRIGPL</sequence>
<proteinExistence type="predicted"/>
<keyword evidence="3" id="KW-1185">Reference proteome</keyword>
<reference evidence="2 3" key="1">
    <citation type="submission" date="2021-01" db="EMBL/GenBank/DDBJ databases">
        <title>Whole genome shotgun sequence of Catellatospora bangladeshensis NBRC 107357.</title>
        <authorList>
            <person name="Komaki H."/>
            <person name="Tamura T."/>
        </authorList>
    </citation>
    <scope>NUCLEOTIDE SEQUENCE [LARGE SCALE GENOMIC DNA]</scope>
    <source>
        <strain evidence="2 3">NBRC 107357</strain>
    </source>
</reference>
<evidence type="ECO:0000256" key="1">
    <source>
        <dbReference type="SAM" id="MobiDB-lite"/>
    </source>
</evidence>
<feature type="compositionally biased region" description="Basic and acidic residues" evidence="1">
    <location>
        <begin position="78"/>
        <end position="87"/>
    </location>
</feature>
<dbReference type="RefSeq" id="WP_203746113.1">
    <property type="nucleotide sequence ID" value="NZ_BONF01000015.1"/>
</dbReference>
<feature type="region of interest" description="Disordered" evidence="1">
    <location>
        <begin position="73"/>
        <end position="104"/>
    </location>
</feature>
<evidence type="ECO:0000313" key="2">
    <source>
        <dbReference type="EMBL" id="GIF81595.1"/>
    </source>
</evidence>
<protein>
    <submittedName>
        <fullName evidence="2">Uncharacterized protein</fullName>
    </submittedName>
</protein>
<dbReference type="AlphaFoldDB" id="A0A8J3NHP2"/>
<accession>A0A8J3NHP2</accession>